<keyword evidence="2" id="KW-1133">Transmembrane helix</keyword>
<feature type="region of interest" description="Disordered" evidence="1">
    <location>
        <begin position="529"/>
        <end position="550"/>
    </location>
</feature>
<dbReference type="PANTHER" id="PTHR31170">
    <property type="entry name" value="BNAC04G53230D PROTEIN"/>
    <property type="match status" value="1"/>
</dbReference>
<protein>
    <submittedName>
        <fullName evidence="3">Uncharacterized protein</fullName>
    </submittedName>
</protein>
<feature type="transmembrane region" description="Helical" evidence="2">
    <location>
        <begin position="443"/>
        <end position="461"/>
    </location>
</feature>
<organism evidence="3 4">
    <name type="scientific">Digitaria exilis</name>
    <dbReference type="NCBI Taxonomy" id="1010633"/>
    <lineage>
        <taxon>Eukaryota</taxon>
        <taxon>Viridiplantae</taxon>
        <taxon>Streptophyta</taxon>
        <taxon>Embryophyta</taxon>
        <taxon>Tracheophyta</taxon>
        <taxon>Spermatophyta</taxon>
        <taxon>Magnoliopsida</taxon>
        <taxon>Liliopsida</taxon>
        <taxon>Poales</taxon>
        <taxon>Poaceae</taxon>
        <taxon>PACMAD clade</taxon>
        <taxon>Panicoideae</taxon>
        <taxon>Panicodae</taxon>
        <taxon>Paniceae</taxon>
        <taxon>Anthephorinae</taxon>
        <taxon>Digitaria</taxon>
    </lineage>
</organism>
<accession>A0A834ZXD6</accession>
<feature type="transmembrane region" description="Helical" evidence="2">
    <location>
        <begin position="1079"/>
        <end position="1104"/>
    </location>
</feature>
<keyword evidence="4" id="KW-1185">Reference proteome</keyword>
<feature type="region of interest" description="Disordered" evidence="1">
    <location>
        <begin position="631"/>
        <end position="669"/>
    </location>
</feature>
<evidence type="ECO:0000313" key="4">
    <source>
        <dbReference type="Proteomes" id="UP000636709"/>
    </source>
</evidence>
<reference evidence="3" key="1">
    <citation type="submission" date="2020-07" db="EMBL/GenBank/DDBJ databases">
        <title>Genome sequence and genetic diversity analysis of an under-domesticated orphan crop, white fonio (Digitaria exilis).</title>
        <authorList>
            <person name="Bennetzen J.L."/>
            <person name="Chen S."/>
            <person name="Ma X."/>
            <person name="Wang X."/>
            <person name="Yssel A.E.J."/>
            <person name="Chaluvadi S.R."/>
            <person name="Johnson M."/>
            <person name="Gangashetty P."/>
            <person name="Hamidou F."/>
            <person name="Sanogo M.D."/>
            <person name="Zwaenepoel A."/>
            <person name="Wallace J."/>
            <person name="Van De Peer Y."/>
            <person name="Van Deynze A."/>
        </authorList>
    </citation>
    <scope>NUCLEOTIDE SEQUENCE</scope>
    <source>
        <tissue evidence="3">Leaves</tissue>
    </source>
</reference>
<proteinExistence type="predicted"/>
<evidence type="ECO:0000256" key="1">
    <source>
        <dbReference type="SAM" id="MobiDB-lite"/>
    </source>
</evidence>
<keyword evidence="2" id="KW-0472">Membrane</keyword>
<dbReference type="AlphaFoldDB" id="A0A834ZXD6"/>
<dbReference type="OrthoDB" id="591587at2759"/>
<gene>
    <name evidence="3" type="ORF">HU200_066238</name>
</gene>
<dbReference type="EMBL" id="JACEFO010003031">
    <property type="protein sequence ID" value="KAF8645033.1"/>
    <property type="molecule type" value="Genomic_DNA"/>
</dbReference>
<dbReference type="PANTHER" id="PTHR31170:SF18">
    <property type="entry name" value="(WILD MALAYSIAN BANANA) HYPOTHETICAL PROTEIN"/>
    <property type="match status" value="1"/>
</dbReference>
<name>A0A834ZXD6_9POAL</name>
<comment type="caution">
    <text evidence="3">The sequence shown here is derived from an EMBL/GenBank/DDBJ whole genome shotgun (WGS) entry which is preliminary data.</text>
</comment>
<dbReference type="Pfam" id="PF03140">
    <property type="entry name" value="DUF247"/>
    <property type="match status" value="2"/>
</dbReference>
<dbReference type="Proteomes" id="UP000636709">
    <property type="component" value="Unassembled WGS sequence"/>
</dbReference>
<dbReference type="InterPro" id="IPR004158">
    <property type="entry name" value="DUF247_pln"/>
</dbReference>
<keyword evidence="2" id="KW-0812">Transmembrane</keyword>
<evidence type="ECO:0000313" key="3">
    <source>
        <dbReference type="EMBL" id="KAF8645033.1"/>
    </source>
</evidence>
<sequence>MVSFGRTSALRGKIKSRKLIEERRAHALAGKWRLTAGLCGLGLAPAKPLQLPAPAKKKQPNRLLLEDGEVRPQLRGDDDDIYSPQYMPMGPYHLDISSQEIEKEKMRSVRLLQSLSDEAGLWALMEKLEPLARKCYAHGVGDMMSEQFTSMLLNDGCYLLLFFVDYVSSDDRVPTCDDDEAPVAAVSRNTLVRDTVFLIENQIPLVVLQRLHEHVTGATTSVVDCIAGPVQVLLQKMFFISKKPRPVPPQPCSNLLHLVHAYFEPTVVPVPGKKSNGRRRRHRSTGRWRRATEYLRYANVWFRVREFTDDVASSVLDVQLGRGGTVWIPRLRVDSNTWTVLRNLMALEEQEEKRPVTAYCLFMSHVACTSEDVELLRRAGIVDHFLSNDEQAAQGFAELCRGVVMEVDDGDRNYLRTMWHELEERCDSRAQRLMGWFRHGQNVWVAMAVLVALILLACQVIQTSRPKPRVSLFSSSLADAWAPLVGAFFFLAPCPVAARLRLGFPLAQGSPAFISEPFRRHLELHSRAQTLASSRRRDSSSRARRRGSREGEGLAETVLLLPRCLSSSHGVTVVAEPPLAVASLCRCAILVENPQNRLPTSQAFSQALNRRKPSLLALVSPISGDVLARRRRAPPLSVTGPSDLDPTVENRSDSSQTEPQNGPFEGDQDQVYEEEPPQYFEEGNSVMPPQLRRAAGDYVFTPQIMLIGPYHKWEDYYSFPWMEEKRKAVDHLKRLMGDARFEDLKTMLAQLWPQQVRRFYTHLHINNQEEDPSVAVFGNMLLNDGCYLLSLFFEFEEQRLQGNNESGGGDNDDPIIVDAIGSTLVRDILYLLENQIPLFVLQEILNYITPAGHEETVLNRITSNVTILLQTQLYISNRAWEVPSESSDLLHLVHSYFRHRPPRAASATQPGCWPLDQGRPRVAQRQKRLLTGKWRRATDYSSEDGAWTVLDIDLQGGTLWMPRLRVDSNTWTMLRNLMAMEEQEDQQKPVTAYCLFMSQVACTAEDIELLQGSKVLEHFLGTDEQVAKGFAELCDGVAFDIDKPERNYLRKMWHDLDERCRKPGNNFQGFFRQRYCGNVFYRMVFFMALILNICQMIQAIYAVVGYHKPSK</sequence>
<evidence type="ECO:0000256" key="2">
    <source>
        <dbReference type="SAM" id="Phobius"/>
    </source>
</evidence>
<feature type="transmembrane region" description="Helical" evidence="2">
    <location>
        <begin position="473"/>
        <end position="492"/>
    </location>
</feature>